<evidence type="ECO:0000313" key="3">
    <source>
        <dbReference type="EMBL" id="MCD9880330.1"/>
    </source>
</evidence>
<dbReference type="Pfam" id="PF13649">
    <property type="entry name" value="Methyltransf_25"/>
    <property type="match status" value="1"/>
</dbReference>
<dbReference type="Gene3D" id="3.40.50.150">
    <property type="entry name" value="Vaccinia Virus protein VP39"/>
    <property type="match status" value="1"/>
</dbReference>
<proteinExistence type="predicted"/>
<protein>
    <submittedName>
        <fullName evidence="3">Methyltransferase domain-containing protein</fullName>
    </submittedName>
</protein>
<sequence>MDWHEWHDAYDSPDSYLGRRLALVQERIRLALDEAPPGPLTAVSLCAGQGRDLIGVLHDHPRRADVRARLVELDERNVAVARAAARAAGLPGVEVLAGDASSTDHYAPLVPADLVLVCGVLGNIVDADVERTIDHLTQLCRPGGTVVWTRTRHFAPDLVPQVCAWLEERGFERLWVSDPGLGYGVGAHRFAGAPRPLKPGERMFDFVGYDTLRQADLQTGLPTVPEPGRGRAGVIRQSAGSDV</sequence>
<dbReference type="GO" id="GO:0008168">
    <property type="term" value="F:methyltransferase activity"/>
    <property type="evidence" value="ECO:0007669"/>
    <property type="project" value="UniProtKB-KW"/>
</dbReference>
<gene>
    <name evidence="3" type="ORF">LJ657_43625</name>
</gene>
<dbReference type="EMBL" id="JAJSBI010000038">
    <property type="protein sequence ID" value="MCD9880330.1"/>
    <property type="molecule type" value="Genomic_DNA"/>
</dbReference>
<feature type="domain" description="Methyltransferase" evidence="2">
    <location>
        <begin position="45"/>
        <end position="144"/>
    </location>
</feature>
<evidence type="ECO:0000313" key="4">
    <source>
        <dbReference type="Proteomes" id="UP001108029"/>
    </source>
</evidence>
<dbReference type="AlphaFoldDB" id="A0A9Q3W0F0"/>
<keyword evidence="4" id="KW-1185">Reference proteome</keyword>
<dbReference type="CDD" id="cd02440">
    <property type="entry name" value="AdoMet_MTases"/>
    <property type="match status" value="1"/>
</dbReference>
<evidence type="ECO:0000256" key="1">
    <source>
        <dbReference type="SAM" id="MobiDB-lite"/>
    </source>
</evidence>
<dbReference type="SUPFAM" id="SSF53335">
    <property type="entry name" value="S-adenosyl-L-methionine-dependent methyltransferases"/>
    <property type="match status" value="1"/>
</dbReference>
<accession>A0A9Q3W0F0</accession>
<dbReference type="GO" id="GO:0032259">
    <property type="term" value="P:methylation"/>
    <property type="evidence" value="ECO:0007669"/>
    <property type="project" value="UniProtKB-KW"/>
</dbReference>
<feature type="region of interest" description="Disordered" evidence="1">
    <location>
        <begin position="219"/>
        <end position="243"/>
    </location>
</feature>
<organism evidence="3 4">
    <name type="scientific">Streptomyces guryensis</name>
    <dbReference type="NCBI Taxonomy" id="2886947"/>
    <lineage>
        <taxon>Bacteria</taxon>
        <taxon>Bacillati</taxon>
        <taxon>Actinomycetota</taxon>
        <taxon>Actinomycetes</taxon>
        <taxon>Kitasatosporales</taxon>
        <taxon>Streptomycetaceae</taxon>
        <taxon>Streptomyces</taxon>
    </lineage>
</organism>
<dbReference type="RefSeq" id="WP_232655260.1">
    <property type="nucleotide sequence ID" value="NZ_JAJSBI010000038.1"/>
</dbReference>
<reference evidence="3" key="1">
    <citation type="submission" date="2021-12" db="EMBL/GenBank/DDBJ databases">
        <authorList>
            <person name="Lee J.-H."/>
            <person name="Kim S.-B."/>
        </authorList>
    </citation>
    <scope>NUCLEOTIDE SEQUENCE</scope>
    <source>
        <strain evidence="3">NR30</strain>
    </source>
</reference>
<comment type="caution">
    <text evidence="3">The sequence shown here is derived from an EMBL/GenBank/DDBJ whole genome shotgun (WGS) entry which is preliminary data.</text>
</comment>
<name>A0A9Q3W0F0_9ACTN</name>
<keyword evidence="3" id="KW-0489">Methyltransferase</keyword>
<dbReference type="InterPro" id="IPR029063">
    <property type="entry name" value="SAM-dependent_MTases_sf"/>
</dbReference>
<dbReference type="Proteomes" id="UP001108029">
    <property type="component" value="Unassembled WGS sequence"/>
</dbReference>
<evidence type="ECO:0000259" key="2">
    <source>
        <dbReference type="Pfam" id="PF13649"/>
    </source>
</evidence>
<dbReference type="InterPro" id="IPR041698">
    <property type="entry name" value="Methyltransf_25"/>
</dbReference>
<keyword evidence="3" id="KW-0808">Transferase</keyword>